<protein>
    <recommendedName>
        <fullName evidence="5">UPAR/Ly6 domain-containing protein</fullName>
    </recommendedName>
</protein>
<keyword evidence="2" id="KW-0964">Secreted</keyword>
<name>A0ABQ7TNR0_PHRPL</name>
<dbReference type="Gene3D" id="2.10.60.10">
    <property type="entry name" value="CD59"/>
    <property type="match status" value="1"/>
</dbReference>
<dbReference type="SUPFAM" id="SSF57302">
    <property type="entry name" value="Snake toxin-like"/>
    <property type="match status" value="1"/>
</dbReference>
<proteinExistence type="predicted"/>
<evidence type="ECO:0000313" key="6">
    <source>
        <dbReference type="EMBL" id="KAH0631425.1"/>
    </source>
</evidence>
<keyword evidence="7" id="KW-1185">Reference proteome</keyword>
<gene>
    <name evidence="6" type="ORF">JD844_005748</name>
</gene>
<feature type="chain" id="PRO_5046692663" description="UPAR/Ly6 domain-containing protein" evidence="4">
    <location>
        <begin position="23"/>
        <end position="199"/>
    </location>
</feature>
<comment type="caution">
    <text evidence="6">The sequence shown here is derived from an EMBL/GenBank/DDBJ whole genome shotgun (WGS) entry which is preliminary data.</text>
</comment>
<dbReference type="Pfam" id="PF00021">
    <property type="entry name" value="UPAR_LY6"/>
    <property type="match status" value="2"/>
</dbReference>
<evidence type="ECO:0000259" key="5">
    <source>
        <dbReference type="Pfam" id="PF00021"/>
    </source>
</evidence>
<keyword evidence="3" id="KW-1015">Disulfide bond</keyword>
<evidence type="ECO:0000256" key="1">
    <source>
        <dbReference type="ARBA" id="ARBA00004613"/>
    </source>
</evidence>
<dbReference type="Proteomes" id="UP000826234">
    <property type="component" value="Unassembled WGS sequence"/>
</dbReference>
<evidence type="ECO:0000313" key="7">
    <source>
        <dbReference type="Proteomes" id="UP000826234"/>
    </source>
</evidence>
<evidence type="ECO:0000256" key="3">
    <source>
        <dbReference type="ARBA" id="ARBA00023157"/>
    </source>
</evidence>
<evidence type="ECO:0000256" key="2">
    <source>
        <dbReference type="ARBA" id="ARBA00022525"/>
    </source>
</evidence>
<dbReference type="PANTHER" id="PTHR20914:SF30">
    <property type="entry name" value="LY6_PLAUR DOMAIN CONTAINING 9"/>
    <property type="match status" value="1"/>
</dbReference>
<feature type="signal peptide" evidence="4">
    <location>
        <begin position="1"/>
        <end position="22"/>
    </location>
</feature>
<comment type="subcellular location">
    <subcellularLocation>
        <location evidence="1">Secreted</location>
    </subcellularLocation>
</comment>
<sequence length="199" mass="21459">MRVLLHICLRFFLFLALITTDGNKTVSTIKGCESLDICATPVFQLQMGNETSYKASVVCCTGRMCKKATPQFFKLTEKINHHLMLPVPAPQNALNGKKCPACYTSSGVCGNKTVSCTGLQKFCFDITTVMTTGGKEQDYIIRGCTTQSVCASILTNRSPVLGDVVVKKAACIPNPLSGSASPGLFLSLFYGCLLLKILL</sequence>
<keyword evidence="4" id="KW-0732">Signal</keyword>
<dbReference type="PANTHER" id="PTHR20914">
    <property type="entry name" value="LY6/PLAUR DOMAIN-CONTAINING PROTEIN 8"/>
    <property type="match status" value="1"/>
</dbReference>
<feature type="domain" description="UPAR/Ly6" evidence="5">
    <location>
        <begin position="21"/>
        <end position="67"/>
    </location>
</feature>
<organism evidence="6 7">
    <name type="scientific">Phrynosoma platyrhinos</name>
    <name type="common">Desert horned lizard</name>
    <dbReference type="NCBI Taxonomy" id="52577"/>
    <lineage>
        <taxon>Eukaryota</taxon>
        <taxon>Metazoa</taxon>
        <taxon>Chordata</taxon>
        <taxon>Craniata</taxon>
        <taxon>Vertebrata</taxon>
        <taxon>Euteleostomi</taxon>
        <taxon>Lepidosauria</taxon>
        <taxon>Squamata</taxon>
        <taxon>Bifurcata</taxon>
        <taxon>Unidentata</taxon>
        <taxon>Episquamata</taxon>
        <taxon>Toxicofera</taxon>
        <taxon>Iguania</taxon>
        <taxon>Phrynosomatidae</taxon>
        <taxon>Phrynosomatinae</taxon>
        <taxon>Phrynosoma</taxon>
    </lineage>
</organism>
<reference evidence="6 7" key="1">
    <citation type="journal article" date="2022" name="Gigascience">
        <title>A chromosome-level genome assembly and annotation of the desert horned lizard, Phrynosoma platyrhinos, provides insight into chromosomal rearrangements among reptiles.</title>
        <authorList>
            <person name="Koochekian N."/>
            <person name="Ascanio A."/>
            <person name="Farleigh K."/>
            <person name="Card D.C."/>
            <person name="Schield D.R."/>
            <person name="Castoe T.A."/>
            <person name="Jezkova T."/>
        </authorList>
    </citation>
    <scope>NUCLEOTIDE SEQUENCE [LARGE SCALE GENOMIC DNA]</scope>
    <source>
        <strain evidence="6">NK-2021</strain>
    </source>
</reference>
<dbReference type="InterPro" id="IPR016054">
    <property type="entry name" value="LY6_UPA_recep-like"/>
</dbReference>
<evidence type="ECO:0000256" key="4">
    <source>
        <dbReference type="SAM" id="SignalP"/>
    </source>
</evidence>
<feature type="domain" description="UPAR/Ly6" evidence="5">
    <location>
        <begin position="96"/>
        <end position="157"/>
    </location>
</feature>
<dbReference type="InterPro" id="IPR050918">
    <property type="entry name" value="CNF-like_PLA2_Inhibitor"/>
</dbReference>
<dbReference type="CDD" id="cd23572">
    <property type="entry name" value="TFP_LU_ECD_PINLYP_rpt2"/>
    <property type="match status" value="1"/>
</dbReference>
<accession>A0ABQ7TNR0</accession>
<dbReference type="EMBL" id="JAIPUX010000035">
    <property type="protein sequence ID" value="KAH0631425.1"/>
    <property type="molecule type" value="Genomic_DNA"/>
</dbReference>
<dbReference type="InterPro" id="IPR045860">
    <property type="entry name" value="Snake_toxin-like_sf"/>
</dbReference>